<protein>
    <submittedName>
        <fullName evidence="2">Uncharacterized protein</fullName>
    </submittedName>
</protein>
<feature type="compositionally biased region" description="Low complexity" evidence="1">
    <location>
        <begin position="180"/>
        <end position="200"/>
    </location>
</feature>
<feature type="compositionally biased region" description="Polar residues" evidence="1">
    <location>
        <begin position="241"/>
        <end position="256"/>
    </location>
</feature>
<feature type="region of interest" description="Disordered" evidence="1">
    <location>
        <begin position="161"/>
        <end position="217"/>
    </location>
</feature>
<reference evidence="2" key="1">
    <citation type="submission" date="2022-08" db="EMBL/GenBank/DDBJ databases">
        <title>A Global Phylogenomic Analysis of the Shiitake Genus Lentinula.</title>
        <authorList>
            <consortium name="DOE Joint Genome Institute"/>
            <person name="Sierra-Patev S."/>
            <person name="Min B."/>
            <person name="Naranjo-Ortiz M."/>
            <person name="Looney B."/>
            <person name="Konkel Z."/>
            <person name="Slot J.C."/>
            <person name="Sakamoto Y."/>
            <person name="Steenwyk J.L."/>
            <person name="Rokas A."/>
            <person name="Carro J."/>
            <person name="Camarero S."/>
            <person name="Ferreira P."/>
            <person name="Molpeceres G."/>
            <person name="Ruiz-Duenas F.J."/>
            <person name="Serrano A."/>
            <person name="Henrissat B."/>
            <person name="Drula E."/>
            <person name="Hughes K.W."/>
            <person name="Mata J.L."/>
            <person name="Ishikawa N.K."/>
            <person name="Vargas-Isla R."/>
            <person name="Ushijima S."/>
            <person name="Smith C.A."/>
            <person name="Ahrendt S."/>
            <person name="Andreopoulos W."/>
            <person name="He G."/>
            <person name="Labutti K."/>
            <person name="Lipzen A."/>
            <person name="Ng V."/>
            <person name="Riley R."/>
            <person name="Sandor L."/>
            <person name="Barry K."/>
            <person name="Martinez A.T."/>
            <person name="Xiao Y."/>
            <person name="Gibbons J.G."/>
            <person name="Terashima K."/>
            <person name="Grigoriev I.V."/>
            <person name="Hibbett D.S."/>
        </authorList>
    </citation>
    <scope>NUCLEOTIDE SEQUENCE</scope>
    <source>
        <strain evidence="2">JLM2183</strain>
    </source>
</reference>
<feature type="region of interest" description="Disordered" evidence="1">
    <location>
        <begin position="236"/>
        <end position="256"/>
    </location>
</feature>
<gene>
    <name evidence="2" type="ORF">J3R30DRAFT_3681749</name>
</gene>
<dbReference type="EMBL" id="JAOTPV010000006">
    <property type="protein sequence ID" value="KAJ4480851.1"/>
    <property type="molecule type" value="Genomic_DNA"/>
</dbReference>
<dbReference type="AlphaFoldDB" id="A0A9W9AHA3"/>
<proteinExistence type="predicted"/>
<organism evidence="2 3">
    <name type="scientific">Lentinula aciculospora</name>
    <dbReference type="NCBI Taxonomy" id="153920"/>
    <lineage>
        <taxon>Eukaryota</taxon>
        <taxon>Fungi</taxon>
        <taxon>Dikarya</taxon>
        <taxon>Basidiomycota</taxon>
        <taxon>Agaricomycotina</taxon>
        <taxon>Agaricomycetes</taxon>
        <taxon>Agaricomycetidae</taxon>
        <taxon>Agaricales</taxon>
        <taxon>Marasmiineae</taxon>
        <taxon>Omphalotaceae</taxon>
        <taxon>Lentinula</taxon>
    </lineage>
</organism>
<dbReference type="Proteomes" id="UP001150266">
    <property type="component" value="Unassembled WGS sequence"/>
</dbReference>
<dbReference type="OrthoDB" id="2999882at2759"/>
<evidence type="ECO:0000313" key="2">
    <source>
        <dbReference type="EMBL" id="KAJ4480851.1"/>
    </source>
</evidence>
<accession>A0A9W9AHA3</accession>
<evidence type="ECO:0000256" key="1">
    <source>
        <dbReference type="SAM" id="MobiDB-lite"/>
    </source>
</evidence>
<sequence>MSLPKEFALLENGDIFLSEADYQELFEDCEGSSNSESRCRRPSLRDYTFFPVGSLSATGEPGSPSLKRRMSNITYITTTPSGEQQRHEGMVCYERTIGPSLRSPPPSSSPDSRPSSSPRPPTASPNLPGSPSHLSFLPTYPEPHFTLDEWRALSLSPIPSPSIHIPRGRRDSSASCTSQSHTGSPRIPSSSSSYHYPTHGNPSTPIPSSPQLLPANFSRGNSGSFSILYELGLPRPDSDDASFSTADNYFANSPSQ</sequence>
<evidence type="ECO:0000313" key="3">
    <source>
        <dbReference type="Proteomes" id="UP001150266"/>
    </source>
</evidence>
<feature type="region of interest" description="Disordered" evidence="1">
    <location>
        <begin position="96"/>
        <end position="137"/>
    </location>
</feature>
<keyword evidence="3" id="KW-1185">Reference proteome</keyword>
<comment type="caution">
    <text evidence="2">The sequence shown here is derived from an EMBL/GenBank/DDBJ whole genome shotgun (WGS) entry which is preliminary data.</text>
</comment>
<name>A0A9W9AHA3_9AGAR</name>